<dbReference type="RefSeq" id="XP_024576114.1">
    <property type="nucleotide sequence ID" value="XM_024725326.1"/>
</dbReference>
<dbReference type="PANTHER" id="PTHR16078:SF1">
    <property type="entry name" value="COILED-COIL DOMAIN-CONTAINING PROTEIN 87"/>
    <property type="match status" value="1"/>
</dbReference>
<evidence type="ECO:0000313" key="3">
    <source>
        <dbReference type="EMBL" id="CEG39745.1"/>
    </source>
</evidence>
<dbReference type="Gene3D" id="1.20.58.1520">
    <property type="match status" value="1"/>
</dbReference>
<feature type="region of interest" description="Disordered" evidence="1">
    <location>
        <begin position="441"/>
        <end position="464"/>
    </location>
</feature>
<feature type="region of interest" description="Disordered" evidence="1">
    <location>
        <begin position="744"/>
        <end position="764"/>
    </location>
</feature>
<dbReference type="EMBL" id="CCYD01000442">
    <property type="protein sequence ID" value="CEG39745.1"/>
    <property type="molecule type" value="Genomic_DNA"/>
</dbReference>
<evidence type="ECO:0000256" key="1">
    <source>
        <dbReference type="SAM" id="MobiDB-lite"/>
    </source>
</evidence>
<proteinExistence type="predicted"/>
<dbReference type="InterPro" id="IPR037383">
    <property type="entry name" value="CCDC87"/>
</dbReference>
<feature type="region of interest" description="Disordered" evidence="1">
    <location>
        <begin position="180"/>
        <end position="200"/>
    </location>
</feature>
<name>A0A0P1AGZ0_PLAHL</name>
<feature type="domain" description="Cyclic nucleotide-binding" evidence="2">
    <location>
        <begin position="1"/>
        <end position="93"/>
    </location>
</feature>
<feature type="compositionally biased region" description="Polar residues" evidence="1">
    <location>
        <begin position="451"/>
        <end position="464"/>
    </location>
</feature>
<dbReference type="OMA" id="LCVRNTE"/>
<dbReference type="PROSITE" id="PS50042">
    <property type="entry name" value="CNMP_BINDING_3"/>
    <property type="match status" value="1"/>
</dbReference>
<dbReference type="InterPro" id="IPR000595">
    <property type="entry name" value="cNMP-bd_dom"/>
</dbReference>
<dbReference type="AlphaFoldDB" id="A0A0P1AGZ0"/>
<feature type="compositionally biased region" description="Polar residues" evidence="1">
    <location>
        <begin position="180"/>
        <end position="195"/>
    </location>
</feature>
<keyword evidence="4" id="KW-1185">Reference proteome</keyword>
<dbReference type="OrthoDB" id="67750at2759"/>
<feature type="compositionally biased region" description="Polar residues" evidence="1">
    <location>
        <begin position="269"/>
        <end position="294"/>
    </location>
</feature>
<evidence type="ECO:0000259" key="2">
    <source>
        <dbReference type="PROSITE" id="PS50042"/>
    </source>
</evidence>
<dbReference type="GeneID" id="36405036"/>
<dbReference type="Proteomes" id="UP000054928">
    <property type="component" value="Unassembled WGS sequence"/>
</dbReference>
<protein>
    <submittedName>
        <fullName evidence="3">Cyclic nucleotide-binding domain</fullName>
    </submittedName>
</protein>
<organism evidence="3 4">
    <name type="scientific">Plasmopara halstedii</name>
    <name type="common">Downy mildew of sunflower</name>
    <dbReference type="NCBI Taxonomy" id="4781"/>
    <lineage>
        <taxon>Eukaryota</taxon>
        <taxon>Sar</taxon>
        <taxon>Stramenopiles</taxon>
        <taxon>Oomycota</taxon>
        <taxon>Peronosporomycetes</taxon>
        <taxon>Peronosporales</taxon>
        <taxon>Peronosporaceae</taxon>
        <taxon>Plasmopara</taxon>
    </lineage>
</organism>
<accession>A0A0P1AGZ0</accession>
<evidence type="ECO:0000313" key="4">
    <source>
        <dbReference type="Proteomes" id="UP000054928"/>
    </source>
</evidence>
<reference evidence="4" key="1">
    <citation type="submission" date="2014-09" db="EMBL/GenBank/DDBJ databases">
        <authorList>
            <person name="Sharma Rahul"/>
            <person name="Thines Marco"/>
        </authorList>
    </citation>
    <scope>NUCLEOTIDE SEQUENCE [LARGE SCALE GENOMIC DNA]</scope>
</reference>
<feature type="region of interest" description="Disordered" evidence="1">
    <location>
        <begin position="269"/>
        <end position="300"/>
    </location>
</feature>
<feature type="region of interest" description="Disordered" evidence="1">
    <location>
        <begin position="313"/>
        <end position="336"/>
    </location>
</feature>
<sequence>MDTLFIVMDGAIVSSTASTPTSDSFSCTDKTISAPACFGELGMVRHNECWTQTLKAQSTRAVKLLALPKLTLETLLHRFFTTRKASSSSLITVNVQPRRPSSSSAGFARRSIKSKRQSIIARRPLTAVPVAAAKVNIERWHKVRDETLCDYRAGLEAEQRAAALEASQRAMTDLYSASIEGNNTGLRDSTTSPQESPHDDCDIAYPKALSDESTQLDTMLTSRDIINFSGLNKKDSACLQSDLDKEPITDLPNQLRDYYRALNKRRSTLKMQQAASAPPDSINQPIPSSQTTRMQIPIGKATSRTASILAGWAEKERSAGRNAATKDESSDASKADTLECRSISNDLLSVEKSHSSAVTSSKFGTQSKSSDLSQKSDVICLIGELDPVVLEVANVDKTTPSFDQAGSDVAHLSLDCKSTLTKQKTLTTAARNRKMSDENITRKNPTKKQTSHSIALLSSQPQSGSHDVLKTSLHVMDQYHNHASDPHPVSLQQRMDHVLNELRFSSGLKLEIGLKYSHADHYDRFPVAVQLWERVYQTVVERESVMTTLWDFEILASDPRRHFRSLSTRRLQEEKERDALMSKLDQISASCLKAMDELWQNCGDNVYLGDRSYREKMKADYTELLYQVEQERLHLIYNEVQPRIVPDSQSKFLRKNIAEASTCLELRQPPINVSAVTPCRPSSRKDLNSPNQNRVKYENMTTSIPADSKDGRKISSIVVDGADADPTRTRFRLATPRESLFIPVGFHGDSSTPGDEQHRRKRGSQVTVQIQQQRQIELLAFTRQFKQQSNECSNLEEAMTGSQLIRQPEATAITTKKCKDIVARSQLHANRSSLKKLVQQIVTRSKK</sequence>
<dbReference type="PANTHER" id="PTHR16078">
    <property type="entry name" value="COILED-COIL DOMAIN-CONTAINING PROTEIN 87"/>
    <property type="match status" value="1"/>
</dbReference>